<protein>
    <recommendedName>
        <fullName evidence="2">PH domain-containing protein</fullName>
    </recommendedName>
</protein>
<evidence type="ECO:0000259" key="2">
    <source>
        <dbReference type="PROSITE" id="PS50003"/>
    </source>
</evidence>
<feature type="compositionally biased region" description="Polar residues" evidence="1">
    <location>
        <begin position="927"/>
        <end position="957"/>
    </location>
</feature>
<feature type="compositionally biased region" description="Pro residues" evidence="1">
    <location>
        <begin position="873"/>
        <end position="894"/>
    </location>
</feature>
<dbReference type="SUPFAM" id="SSF50729">
    <property type="entry name" value="PH domain-like"/>
    <property type="match status" value="1"/>
</dbReference>
<feature type="domain" description="PH" evidence="2">
    <location>
        <begin position="308"/>
        <end position="419"/>
    </location>
</feature>
<dbReference type="STRING" id="47427.A0A2H3DRJ0"/>
<dbReference type="InterPro" id="IPR011993">
    <property type="entry name" value="PH-like_dom_sf"/>
</dbReference>
<dbReference type="AlphaFoldDB" id="A0A2H3DRJ0"/>
<feature type="region of interest" description="Disordered" evidence="1">
    <location>
        <begin position="1023"/>
        <end position="1044"/>
    </location>
</feature>
<name>A0A2H3DRJ0_ARMGA</name>
<feature type="compositionally biased region" description="Polar residues" evidence="1">
    <location>
        <begin position="95"/>
        <end position="113"/>
    </location>
</feature>
<dbReference type="InParanoid" id="A0A2H3DRJ0"/>
<feature type="compositionally biased region" description="Low complexity" evidence="1">
    <location>
        <begin position="481"/>
        <end position="496"/>
    </location>
</feature>
<keyword evidence="4" id="KW-1185">Reference proteome</keyword>
<evidence type="ECO:0000313" key="3">
    <source>
        <dbReference type="EMBL" id="PBK97835.1"/>
    </source>
</evidence>
<feature type="region of interest" description="Disordered" evidence="1">
    <location>
        <begin position="193"/>
        <end position="212"/>
    </location>
</feature>
<dbReference type="PROSITE" id="PS50003">
    <property type="entry name" value="PH_DOMAIN"/>
    <property type="match status" value="1"/>
</dbReference>
<accession>A0A2H3DRJ0</accession>
<feature type="compositionally biased region" description="Low complexity" evidence="1">
    <location>
        <begin position="515"/>
        <end position="528"/>
    </location>
</feature>
<feature type="compositionally biased region" description="Basic residues" evidence="1">
    <location>
        <begin position="697"/>
        <end position="707"/>
    </location>
</feature>
<evidence type="ECO:0000256" key="1">
    <source>
        <dbReference type="SAM" id="MobiDB-lite"/>
    </source>
</evidence>
<feature type="region of interest" description="Disordered" evidence="1">
    <location>
        <begin position="64"/>
        <end position="132"/>
    </location>
</feature>
<feature type="compositionally biased region" description="Pro residues" evidence="1">
    <location>
        <begin position="800"/>
        <end position="815"/>
    </location>
</feature>
<feature type="compositionally biased region" description="Polar residues" evidence="1">
    <location>
        <begin position="677"/>
        <end position="687"/>
    </location>
</feature>
<feature type="region of interest" description="Disordered" evidence="1">
    <location>
        <begin position="924"/>
        <end position="957"/>
    </location>
</feature>
<dbReference type="OMA" id="FALSKQW"/>
<reference evidence="4" key="1">
    <citation type="journal article" date="2017" name="Nat. Ecol. Evol.">
        <title>Genome expansion and lineage-specific genetic innovations in the forest pathogenic fungi Armillaria.</title>
        <authorList>
            <person name="Sipos G."/>
            <person name="Prasanna A.N."/>
            <person name="Walter M.C."/>
            <person name="O'Connor E."/>
            <person name="Balint B."/>
            <person name="Krizsan K."/>
            <person name="Kiss B."/>
            <person name="Hess J."/>
            <person name="Varga T."/>
            <person name="Slot J."/>
            <person name="Riley R."/>
            <person name="Boka B."/>
            <person name="Rigling D."/>
            <person name="Barry K."/>
            <person name="Lee J."/>
            <person name="Mihaltcheva S."/>
            <person name="LaButti K."/>
            <person name="Lipzen A."/>
            <person name="Waldron R."/>
            <person name="Moloney N.M."/>
            <person name="Sperisen C."/>
            <person name="Kredics L."/>
            <person name="Vagvoelgyi C."/>
            <person name="Patrignani A."/>
            <person name="Fitzpatrick D."/>
            <person name="Nagy I."/>
            <person name="Doyle S."/>
            <person name="Anderson J.B."/>
            <person name="Grigoriev I.V."/>
            <person name="Gueldener U."/>
            <person name="Muensterkoetter M."/>
            <person name="Nagy L.G."/>
        </authorList>
    </citation>
    <scope>NUCLEOTIDE SEQUENCE [LARGE SCALE GENOMIC DNA]</scope>
    <source>
        <strain evidence="4">Ar21-2</strain>
    </source>
</reference>
<feature type="region of interest" description="Disordered" evidence="1">
    <location>
        <begin position="481"/>
        <end position="569"/>
    </location>
</feature>
<proteinExistence type="predicted"/>
<dbReference type="InterPro" id="IPR001849">
    <property type="entry name" value="PH_domain"/>
</dbReference>
<dbReference type="OrthoDB" id="3256387at2759"/>
<sequence length="1060" mass="114188">MSTATILDHVWVDDSTTLKKSPYFKASSPTSVASFSDLELVSPLQPLRPMSPELDAYEGRSGGFLSAKSKGKGKEKAMSDSLDDISSMRNIDPKSGTTPDFRNQAPLSFSSELPGSPRSPPTSPSRRSRGSLLIVASDALGLKFGRRRKSIRQTPMPIILPGVIEISAPRPDAELEERQQLRDAAAQAIGLTSSLLQPDPPPPPLDEEELDQTERQEFLIQPEARTAESAVAPRSPQHSAFSLPVSTSFLSRTQPASMLTHSRSNSIAPIPIPQFPSSPAALSQFVQASASLPKYYAPPSLRIFALSKQWRSRYLVLSSPAMHVTTNSSPTVSYLHLFKTSNGEDKEVERLEINEDSVVFMAEEEVGGRKHVIKVGGVDVGALKKDLNPEEGGRTMWFLQIVNQAESQRWITNIKQLIFSQRAVRAGLGSPGSTYGIVEPKGDMDVMLSMRAQGIVNSSTQSKLNVQDFYRSGLSLGRVDQTYSSTSSSQSTRSQTPAAKPAPAGAVSTLKGLFTSTTRPRSGSRSTSIDSERDSNNMTEDSFGSMGSNLLSMSTHYPTTPTLGPPIISPQDLERKIVETDTLTSSWIPPAPAVNKDRATRALSMGAVPLQPPPRKRWTTSGAPSLDMGSFSQFNGTNELGALASHDRSGTDPLPSPLANGHLFGTPEQKAREPSILSVSTLASGEHSSSASTKRSSSVKRWSRQLPKRLTPPSGPPPAIPSTQSPSRPHPYAGVVDRPTSRNSTHSATSGKSLVSTLPTFSKRASGGSALSVNTTSTSYSHNSGSISHTRPATSHRASMPPPRPAPTTALPPAPDQRHQRDSTSRGFRLSLMAPKPPPVGQLPPRPDEAERRSRRSSAGVSMKSDLYTIPSSPNPTSAPLPPPVRPLPEPPLNALPASAPPASRTTSFKQRLRILSAPSPLHISNGFHTASPRSRHSTMSPPHTPLSYVSTSSPSTPISEKITYMQNDHSYLQLYTPITTSMPIPKMPTPKVHVPITIDDEPQLRSLSPPPRRISKQVAVPEKEPIAAPQERNLPTLPENIPLPHSRRGSVVSLGILTM</sequence>
<dbReference type="Gene3D" id="2.30.29.30">
    <property type="entry name" value="Pleckstrin-homology domain (PH domain)/Phosphotyrosine-binding domain (PTB)"/>
    <property type="match status" value="1"/>
</dbReference>
<feature type="region of interest" description="Disordered" evidence="1">
    <location>
        <begin position="607"/>
        <end position="905"/>
    </location>
</feature>
<gene>
    <name evidence="3" type="ORF">ARMGADRAFT_1162649</name>
</gene>
<feature type="compositionally biased region" description="Polar residues" evidence="1">
    <location>
        <begin position="536"/>
        <end position="562"/>
    </location>
</feature>
<feature type="compositionally biased region" description="Polar residues" evidence="1">
    <location>
        <begin position="741"/>
        <end position="760"/>
    </location>
</feature>
<organism evidence="3 4">
    <name type="scientific">Armillaria gallica</name>
    <name type="common">Bulbous honey fungus</name>
    <name type="synonym">Armillaria bulbosa</name>
    <dbReference type="NCBI Taxonomy" id="47427"/>
    <lineage>
        <taxon>Eukaryota</taxon>
        <taxon>Fungi</taxon>
        <taxon>Dikarya</taxon>
        <taxon>Basidiomycota</taxon>
        <taxon>Agaricomycotina</taxon>
        <taxon>Agaricomycetes</taxon>
        <taxon>Agaricomycetidae</taxon>
        <taxon>Agaricales</taxon>
        <taxon>Marasmiineae</taxon>
        <taxon>Physalacriaceae</taxon>
        <taxon>Armillaria</taxon>
    </lineage>
</organism>
<dbReference type="EMBL" id="KZ293649">
    <property type="protein sequence ID" value="PBK97835.1"/>
    <property type="molecule type" value="Genomic_DNA"/>
</dbReference>
<dbReference type="Proteomes" id="UP000217790">
    <property type="component" value="Unassembled WGS sequence"/>
</dbReference>
<feature type="compositionally biased region" description="Polar residues" evidence="1">
    <location>
        <begin position="769"/>
        <end position="797"/>
    </location>
</feature>
<evidence type="ECO:0000313" key="4">
    <source>
        <dbReference type="Proteomes" id="UP000217790"/>
    </source>
</evidence>
<feature type="compositionally biased region" description="Pro residues" evidence="1">
    <location>
        <begin position="835"/>
        <end position="845"/>
    </location>
</feature>